<evidence type="ECO:0000313" key="1">
    <source>
        <dbReference type="EMBL" id="PRX42354.1"/>
    </source>
</evidence>
<gene>
    <name evidence="1" type="ORF">CLV97_102143</name>
</gene>
<comment type="caution">
    <text evidence="1">The sequence shown here is derived from an EMBL/GenBank/DDBJ whole genome shotgun (WGS) entry which is preliminary data.</text>
</comment>
<proteinExistence type="predicted"/>
<organism evidence="1 2">
    <name type="scientific">Planifilum fimeticola</name>
    <dbReference type="NCBI Taxonomy" id="201975"/>
    <lineage>
        <taxon>Bacteria</taxon>
        <taxon>Bacillati</taxon>
        <taxon>Bacillota</taxon>
        <taxon>Bacilli</taxon>
        <taxon>Bacillales</taxon>
        <taxon>Thermoactinomycetaceae</taxon>
        <taxon>Planifilum</taxon>
    </lineage>
</organism>
<dbReference type="AlphaFoldDB" id="A0A2T0LIS3"/>
<name>A0A2T0LIS3_9BACL</name>
<dbReference type="RefSeq" id="WP_106343874.1">
    <property type="nucleotide sequence ID" value="NZ_PVNE01000002.1"/>
</dbReference>
<protein>
    <submittedName>
        <fullName evidence="1">Uncharacterized protein</fullName>
    </submittedName>
</protein>
<sequence>MFFHGIPFIYLVRQYPVLNPASSFRNKSPAKRADARGLIRSIGFEPVHLLRSSPTYPIRKCLEECFRYGDIVFAFESIPYPRIQLSEHEWGIPTLDLRRAAWICIDGEKHRHWFRFRFPHLPVVFRR</sequence>
<keyword evidence="2" id="KW-1185">Reference proteome</keyword>
<accession>A0A2T0LIS3</accession>
<reference evidence="1 2" key="1">
    <citation type="submission" date="2018-03" db="EMBL/GenBank/DDBJ databases">
        <title>Genomic Encyclopedia of Archaeal and Bacterial Type Strains, Phase II (KMG-II): from individual species to whole genera.</title>
        <authorList>
            <person name="Goeker M."/>
        </authorList>
    </citation>
    <scope>NUCLEOTIDE SEQUENCE [LARGE SCALE GENOMIC DNA]</scope>
    <source>
        <strain evidence="1 2">DSM 44946</strain>
    </source>
</reference>
<dbReference type="OrthoDB" id="2970588at2"/>
<evidence type="ECO:0000313" key="2">
    <source>
        <dbReference type="Proteomes" id="UP000237797"/>
    </source>
</evidence>
<dbReference type="Proteomes" id="UP000237797">
    <property type="component" value="Unassembled WGS sequence"/>
</dbReference>
<dbReference type="EMBL" id="PVNE01000002">
    <property type="protein sequence ID" value="PRX42354.1"/>
    <property type="molecule type" value="Genomic_DNA"/>
</dbReference>